<organism evidence="1 2">
    <name type="scientific">Lachancea dasiensis</name>
    <dbReference type="NCBI Taxonomy" id="1072105"/>
    <lineage>
        <taxon>Eukaryota</taxon>
        <taxon>Fungi</taxon>
        <taxon>Dikarya</taxon>
        <taxon>Ascomycota</taxon>
        <taxon>Saccharomycotina</taxon>
        <taxon>Saccharomycetes</taxon>
        <taxon>Saccharomycetales</taxon>
        <taxon>Saccharomycetaceae</taxon>
        <taxon>Lachancea</taxon>
    </lineage>
</organism>
<reference evidence="1 2" key="1">
    <citation type="submission" date="2016-03" db="EMBL/GenBank/DDBJ databases">
        <authorList>
            <person name="Devillers H."/>
        </authorList>
    </citation>
    <scope>NUCLEOTIDE SEQUENCE [LARGE SCALE GENOMIC DNA]</scope>
    <source>
        <strain evidence="1">CBS 10888</strain>
    </source>
</reference>
<dbReference type="OrthoDB" id="3969899at2759"/>
<sequence length="122" mass="13770">MLSRAGKLASLGYLQGARTIPLRQFHISLPLAEYRKWADLSTEDKQSFINGYADMYKEKHPCSHSNTMHRTLIGEMEEYGDAPYVFGIVYNEIRSIAQGQSVHNVKGSGALGDPDFEKLLYK</sequence>
<evidence type="ECO:0000313" key="2">
    <source>
        <dbReference type="Proteomes" id="UP000190274"/>
    </source>
</evidence>
<evidence type="ECO:0000313" key="1">
    <source>
        <dbReference type="EMBL" id="SCU98798.1"/>
    </source>
</evidence>
<name>A0A1G4K4V6_9SACH</name>
<dbReference type="AlphaFoldDB" id="A0A1G4K4V6"/>
<keyword evidence="2" id="KW-1185">Reference proteome</keyword>
<dbReference type="EMBL" id="LT598461">
    <property type="protein sequence ID" value="SCU98798.1"/>
    <property type="molecule type" value="Genomic_DNA"/>
</dbReference>
<dbReference type="Proteomes" id="UP000190274">
    <property type="component" value="Chromosome H"/>
</dbReference>
<protein>
    <submittedName>
        <fullName evidence="1">LADA_0H15412g1_1</fullName>
    </submittedName>
</protein>
<gene>
    <name evidence="1" type="ORF">LADA_0H15412G</name>
</gene>
<proteinExistence type="predicted"/>
<accession>A0A1G4K4V6</accession>